<dbReference type="InterPro" id="IPR051121">
    <property type="entry name" value="FAH"/>
</dbReference>
<keyword evidence="5" id="KW-0614">Plasmid</keyword>
<evidence type="ECO:0000313" key="5">
    <source>
        <dbReference type="EMBL" id="ADW71125.1"/>
    </source>
</evidence>
<evidence type="ECO:0000259" key="3">
    <source>
        <dbReference type="Pfam" id="PF01557"/>
    </source>
</evidence>
<keyword evidence="2" id="KW-0479">Metal-binding</keyword>
<dbReference type="InterPro" id="IPR011234">
    <property type="entry name" value="Fumarylacetoacetase-like_C"/>
</dbReference>
<dbReference type="OrthoDB" id="9805307at2"/>
<organism evidence="6">
    <name type="scientific">Granulicella tundricola (strain ATCC BAA-1859 / DSM 23138 / MP5ACTX9)</name>
    <dbReference type="NCBI Taxonomy" id="1198114"/>
    <lineage>
        <taxon>Bacteria</taxon>
        <taxon>Pseudomonadati</taxon>
        <taxon>Acidobacteriota</taxon>
        <taxon>Terriglobia</taxon>
        <taxon>Terriglobales</taxon>
        <taxon>Acidobacteriaceae</taxon>
        <taxon>Granulicella</taxon>
    </lineage>
</organism>
<protein>
    <submittedName>
        <fullName evidence="5">Ureidoglycolate lyase</fullName>
        <ecNumber evidence="5">4.3.2.3</ecNumber>
    </submittedName>
</protein>
<dbReference type="PANTHER" id="PTHR42796">
    <property type="entry name" value="FUMARYLACETOACETATE HYDROLASE DOMAIN-CONTAINING PROTEIN 2A-RELATED"/>
    <property type="match status" value="1"/>
</dbReference>
<dbReference type="GO" id="GO:0050385">
    <property type="term" value="F:ureidoglycolate lyase activity"/>
    <property type="evidence" value="ECO:0007669"/>
    <property type="project" value="UniProtKB-EC"/>
</dbReference>
<evidence type="ECO:0000256" key="2">
    <source>
        <dbReference type="ARBA" id="ARBA00022723"/>
    </source>
</evidence>
<dbReference type="GO" id="GO:0019752">
    <property type="term" value="P:carboxylic acid metabolic process"/>
    <property type="evidence" value="ECO:0007669"/>
    <property type="project" value="UniProtKB-ARBA"/>
</dbReference>
<dbReference type="Pfam" id="PF10370">
    <property type="entry name" value="Rv2993c-like_N"/>
    <property type="match status" value="1"/>
</dbReference>
<reference evidence="6" key="1">
    <citation type="submission" date="2011-01" db="EMBL/GenBank/DDBJ databases">
        <title>Complete sequence of plasmid2 of Acidobacterium sp. MP5ACTX9.</title>
        <authorList>
            <consortium name="US DOE Joint Genome Institute"/>
            <person name="Lucas S."/>
            <person name="Copeland A."/>
            <person name="Lapidus A."/>
            <person name="Cheng J.-F."/>
            <person name="Goodwin L."/>
            <person name="Pitluck S."/>
            <person name="Teshima H."/>
            <person name="Detter J.C."/>
            <person name="Han C."/>
            <person name="Tapia R."/>
            <person name="Land M."/>
            <person name="Hauser L."/>
            <person name="Kyrpides N."/>
            <person name="Ivanova N."/>
            <person name="Ovchinnikova G."/>
            <person name="Pagani I."/>
            <person name="Rawat S.R."/>
            <person name="Mannisto M."/>
            <person name="Haggblom M.M."/>
            <person name="Woyke T."/>
        </authorList>
    </citation>
    <scope>NUCLEOTIDE SEQUENCE [LARGE SCALE GENOMIC DNA]</scope>
    <source>
        <strain evidence="6">MP5ACTX9</strain>
        <plasmid evidence="6">Plasmid pACIX902</plasmid>
    </source>
</reference>
<feature type="domain" description="Rv2993c-like N-terminal" evidence="4">
    <location>
        <begin position="1"/>
        <end position="57"/>
    </location>
</feature>
<dbReference type="InterPro" id="IPR036663">
    <property type="entry name" value="Fumarylacetoacetase_C_sf"/>
</dbReference>
<dbReference type="SUPFAM" id="SSF56529">
    <property type="entry name" value="FAH"/>
    <property type="match status" value="1"/>
</dbReference>
<dbReference type="AlphaFoldDB" id="E8X716"/>
<evidence type="ECO:0000313" key="6">
    <source>
        <dbReference type="Proteomes" id="UP000000343"/>
    </source>
</evidence>
<dbReference type="EMBL" id="CP002482">
    <property type="protein sequence ID" value="ADW71125.1"/>
    <property type="molecule type" value="Genomic_DNA"/>
</dbReference>
<gene>
    <name evidence="5" type="ordered locus">AciX9_3839</name>
</gene>
<dbReference type="EC" id="4.3.2.3" evidence="5"/>
<keyword evidence="5" id="KW-0456">Lyase</keyword>
<dbReference type="KEGG" id="acm:AciX9_3839"/>
<keyword evidence="6" id="KW-1185">Reference proteome</keyword>
<dbReference type="RefSeq" id="WP_013582147.1">
    <property type="nucleotide sequence ID" value="NC_015065.1"/>
</dbReference>
<proteinExistence type="inferred from homology"/>
<dbReference type="GO" id="GO:0046872">
    <property type="term" value="F:metal ion binding"/>
    <property type="evidence" value="ECO:0007669"/>
    <property type="project" value="UniProtKB-KW"/>
</dbReference>
<dbReference type="HOGENOM" id="CLU_028458_3_0_0"/>
<dbReference type="Pfam" id="PF01557">
    <property type="entry name" value="FAA_hydrolase"/>
    <property type="match status" value="1"/>
</dbReference>
<dbReference type="PANTHER" id="PTHR42796:SF4">
    <property type="entry name" value="FUMARYLACETOACETATE HYDROLASE DOMAIN-CONTAINING PROTEIN 2A"/>
    <property type="match status" value="1"/>
</dbReference>
<dbReference type="Proteomes" id="UP000000343">
    <property type="component" value="Plasmid pACIX902"/>
</dbReference>
<feature type="domain" description="Fumarylacetoacetase-like C-terminal" evidence="3">
    <location>
        <begin position="64"/>
        <end position="266"/>
    </location>
</feature>
<comment type="similarity">
    <text evidence="1">Belongs to the FAH family.</text>
</comment>
<dbReference type="GO" id="GO:0016853">
    <property type="term" value="F:isomerase activity"/>
    <property type="evidence" value="ECO:0007669"/>
    <property type="project" value="UniProtKB-ARBA"/>
</dbReference>
<geneLocation type="plasmid" evidence="5 6">
    <name>pACIX902</name>
</geneLocation>
<dbReference type="Gene3D" id="3.90.850.10">
    <property type="entry name" value="Fumarylacetoacetase-like, C-terminal domain"/>
    <property type="match status" value="1"/>
</dbReference>
<dbReference type="FunFam" id="3.90.850.10:FF:000002">
    <property type="entry name" value="2-hydroxyhepta-2,4-diene-1,7-dioate isomerase"/>
    <property type="match status" value="1"/>
</dbReference>
<dbReference type="InterPro" id="IPR018833">
    <property type="entry name" value="Rv2993c-like_N"/>
</dbReference>
<name>E8X716_GRATM</name>
<sequence length="270" mass="29232">MKFISFTHEGSAGSGVLRDEKVYPLTGDLLSHIASGDTQPALTGAAIPLSSVQLTAPLLNPPRIFGIGLNYREHAAESKMKVQDVPTVFLKLSQSLCGDGDDVLLPSDATQPDYEAELAVVIGRGGHRIAEADWQQHVFGYTILNDISARGVQLATTQWTLGKSFPTFTPLGPTIVTADEVPDPHALYIRLTLQGEVMQEANTRDLIFRIPALIAYLSSITPLMPGDIISTGTPPGVGLGRTPQRWLLPDEEMVIEIEKLGTLRNRTRAV</sequence>
<evidence type="ECO:0000256" key="1">
    <source>
        <dbReference type="ARBA" id="ARBA00010211"/>
    </source>
</evidence>
<evidence type="ECO:0000259" key="4">
    <source>
        <dbReference type="Pfam" id="PF10370"/>
    </source>
</evidence>
<accession>E8X716</accession>